<sequence>MRAQRYVAASPLAMALNDSTEGDGGKQTLLSGFQFFLLCLLVAISYYIALFISAHAAGESVASLSAPVVTISRALSDVGSTIVRNINRRRNRTQPGAVSYEEVDEGDDLFLGVNQPAAGAHS</sequence>
<dbReference type="EMBL" id="LJSK01000160">
    <property type="protein sequence ID" value="KPI85880.1"/>
    <property type="molecule type" value="Genomic_DNA"/>
</dbReference>
<name>A0A0N1PBG0_LEPSE</name>
<protein>
    <submittedName>
        <fullName evidence="2">Uncharacterized protein</fullName>
    </submittedName>
</protein>
<gene>
    <name evidence="2" type="ORF">ABL78_5061</name>
</gene>
<dbReference type="Proteomes" id="UP000038009">
    <property type="component" value="Unassembled WGS sequence"/>
</dbReference>
<evidence type="ECO:0000313" key="2">
    <source>
        <dbReference type="EMBL" id="KPI85880.1"/>
    </source>
</evidence>
<keyword evidence="1" id="KW-0812">Transmembrane</keyword>
<evidence type="ECO:0000256" key="1">
    <source>
        <dbReference type="SAM" id="Phobius"/>
    </source>
</evidence>
<comment type="caution">
    <text evidence="2">The sequence shown here is derived from an EMBL/GenBank/DDBJ whole genome shotgun (WGS) entry which is preliminary data.</text>
</comment>
<evidence type="ECO:0000313" key="3">
    <source>
        <dbReference type="Proteomes" id="UP000038009"/>
    </source>
</evidence>
<reference evidence="2 3" key="1">
    <citation type="journal article" date="2015" name="PLoS Pathog.">
        <title>Leptomonas seymouri: Adaptations to the Dixenous Life Cycle Analyzed by Genome Sequencing, Transcriptome Profiling and Co-infection with Leishmania donovani.</title>
        <authorList>
            <person name="Kraeva N."/>
            <person name="Butenko A."/>
            <person name="Hlavacova J."/>
            <person name="Kostygov A."/>
            <person name="Myskova J."/>
            <person name="Grybchuk D."/>
            <person name="Lestinova T."/>
            <person name="Votypka J."/>
            <person name="Volf P."/>
            <person name="Opperdoes F."/>
            <person name="Flegontov P."/>
            <person name="Lukes J."/>
            <person name="Yurchenko V."/>
        </authorList>
    </citation>
    <scope>NUCLEOTIDE SEQUENCE [LARGE SCALE GENOMIC DNA]</scope>
    <source>
        <strain evidence="2 3">ATCC 30220</strain>
    </source>
</reference>
<dbReference type="OrthoDB" id="266659at2759"/>
<dbReference type="AlphaFoldDB" id="A0A0N1PBG0"/>
<proteinExistence type="predicted"/>
<keyword evidence="1" id="KW-0472">Membrane</keyword>
<keyword evidence="3" id="KW-1185">Reference proteome</keyword>
<dbReference type="OMA" id="WISAHAV"/>
<accession>A0A0N1PBG0</accession>
<dbReference type="VEuPathDB" id="TriTrypDB:Lsey_0160_0140"/>
<organism evidence="2 3">
    <name type="scientific">Leptomonas seymouri</name>
    <dbReference type="NCBI Taxonomy" id="5684"/>
    <lineage>
        <taxon>Eukaryota</taxon>
        <taxon>Discoba</taxon>
        <taxon>Euglenozoa</taxon>
        <taxon>Kinetoplastea</taxon>
        <taxon>Metakinetoplastina</taxon>
        <taxon>Trypanosomatida</taxon>
        <taxon>Trypanosomatidae</taxon>
        <taxon>Leishmaniinae</taxon>
        <taxon>Leptomonas</taxon>
    </lineage>
</organism>
<keyword evidence="1" id="KW-1133">Transmembrane helix</keyword>
<feature type="transmembrane region" description="Helical" evidence="1">
    <location>
        <begin position="35"/>
        <end position="58"/>
    </location>
</feature>